<dbReference type="Proteomes" id="UP000280507">
    <property type="component" value="Unassembled WGS sequence"/>
</dbReference>
<sequence length="115" mass="12675">MAEYGFVTYTAGGSEGFKLSTRITKKVLDVVVGANDSGTLRFDIPDNLHVAITVVQLDGDSNMRHYPHKVTFDVGARVVSYSPSVTYDSNLDRFPEWCKPARSRSAIIIYAFVPG</sequence>
<evidence type="ECO:0000313" key="1">
    <source>
        <dbReference type="EMBL" id="RNF52998.1"/>
    </source>
</evidence>
<evidence type="ECO:0000313" key="2">
    <source>
        <dbReference type="Proteomes" id="UP000280507"/>
    </source>
</evidence>
<protein>
    <submittedName>
        <fullName evidence="1">Uncharacterized protein</fullName>
    </submittedName>
</protein>
<dbReference type="OrthoDB" id="5555605at2"/>
<keyword evidence="2" id="KW-1185">Reference proteome</keyword>
<gene>
    <name evidence="1" type="ORF">EBI00_02540</name>
</gene>
<proteinExistence type="predicted"/>
<reference evidence="1 2" key="1">
    <citation type="journal article" date="2012" name="Int. J. Syst. Evol. Microbiol.">
        <title>Marinomonas hwangdonensis sp. nov., isolated from seawater.</title>
        <authorList>
            <person name="Jung Y.T."/>
            <person name="Oh T.K."/>
            <person name="Yoon J.H."/>
        </authorList>
    </citation>
    <scope>NUCLEOTIDE SEQUENCE [LARGE SCALE GENOMIC DNA]</scope>
    <source>
        <strain evidence="1 2">HDW-15</strain>
    </source>
</reference>
<organism evidence="1 2">
    <name type="scientific">Marinomonas hwangdonensis</name>
    <dbReference type="NCBI Taxonomy" id="1053647"/>
    <lineage>
        <taxon>Bacteria</taxon>
        <taxon>Pseudomonadati</taxon>
        <taxon>Pseudomonadota</taxon>
        <taxon>Gammaproteobacteria</taxon>
        <taxon>Oceanospirillales</taxon>
        <taxon>Oceanospirillaceae</taxon>
        <taxon>Marinomonas</taxon>
    </lineage>
</organism>
<dbReference type="EMBL" id="RIZG01000001">
    <property type="protein sequence ID" value="RNF52998.1"/>
    <property type="molecule type" value="Genomic_DNA"/>
</dbReference>
<dbReference type="AlphaFoldDB" id="A0A3M8QA99"/>
<dbReference type="RefSeq" id="WP_123094338.1">
    <property type="nucleotide sequence ID" value="NZ_RIZG01000001.1"/>
</dbReference>
<comment type="caution">
    <text evidence="1">The sequence shown here is derived from an EMBL/GenBank/DDBJ whole genome shotgun (WGS) entry which is preliminary data.</text>
</comment>
<name>A0A3M8QA99_9GAMM</name>
<accession>A0A3M8QA99</accession>